<protein>
    <submittedName>
        <fullName evidence="2">Cytidine deaminase-like protein</fullName>
    </submittedName>
</protein>
<dbReference type="PANTHER" id="PTHR11079:SF161">
    <property type="entry name" value="CMP_DCMP-TYPE DEAMINASE DOMAIN-CONTAINING PROTEIN"/>
    <property type="match status" value="1"/>
</dbReference>
<reference evidence="2" key="1">
    <citation type="journal article" date="2020" name="Stud. Mycol.">
        <title>101 Dothideomycetes genomes: a test case for predicting lifestyles and emergence of pathogens.</title>
        <authorList>
            <person name="Haridas S."/>
            <person name="Albert R."/>
            <person name="Binder M."/>
            <person name="Bloem J."/>
            <person name="Labutti K."/>
            <person name="Salamov A."/>
            <person name="Andreopoulos B."/>
            <person name="Baker S."/>
            <person name="Barry K."/>
            <person name="Bills G."/>
            <person name="Bluhm B."/>
            <person name="Cannon C."/>
            <person name="Castanera R."/>
            <person name="Culley D."/>
            <person name="Daum C."/>
            <person name="Ezra D."/>
            <person name="Gonzalez J."/>
            <person name="Henrissat B."/>
            <person name="Kuo A."/>
            <person name="Liang C."/>
            <person name="Lipzen A."/>
            <person name="Lutzoni F."/>
            <person name="Magnuson J."/>
            <person name="Mondo S."/>
            <person name="Nolan M."/>
            <person name="Ohm R."/>
            <person name="Pangilinan J."/>
            <person name="Park H.-J."/>
            <person name="Ramirez L."/>
            <person name="Alfaro M."/>
            <person name="Sun H."/>
            <person name="Tritt A."/>
            <person name="Yoshinaga Y."/>
            <person name="Zwiers L.-H."/>
            <person name="Turgeon B."/>
            <person name="Goodwin S."/>
            <person name="Spatafora J."/>
            <person name="Crous P."/>
            <person name="Grigoriev I."/>
        </authorList>
    </citation>
    <scope>NUCLEOTIDE SEQUENCE</scope>
    <source>
        <strain evidence="2">Tuck. ex Michener</strain>
    </source>
</reference>
<organism evidence="2 3">
    <name type="scientific">Viridothelium virens</name>
    <name type="common">Speckled blister lichen</name>
    <name type="synonym">Trypethelium virens</name>
    <dbReference type="NCBI Taxonomy" id="1048519"/>
    <lineage>
        <taxon>Eukaryota</taxon>
        <taxon>Fungi</taxon>
        <taxon>Dikarya</taxon>
        <taxon>Ascomycota</taxon>
        <taxon>Pezizomycotina</taxon>
        <taxon>Dothideomycetes</taxon>
        <taxon>Dothideomycetes incertae sedis</taxon>
        <taxon>Trypetheliales</taxon>
        <taxon>Trypetheliaceae</taxon>
        <taxon>Viridothelium</taxon>
    </lineage>
</organism>
<dbReference type="OrthoDB" id="408702at2759"/>
<dbReference type="PROSITE" id="PS51747">
    <property type="entry name" value="CYT_DCMP_DEAMINASES_2"/>
    <property type="match status" value="1"/>
</dbReference>
<dbReference type="Proteomes" id="UP000800092">
    <property type="component" value="Unassembled WGS sequence"/>
</dbReference>
<dbReference type="SUPFAM" id="SSF53927">
    <property type="entry name" value="Cytidine deaminase-like"/>
    <property type="match status" value="1"/>
</dbReference>
<accession>A0A6A6HDE1</accession>
<dbReference type="InterPro" id="IPR002125">
    <property type="entry name" value="CMP_dCMP_dom"/>
</dbReference>
<name>A0A6A6HDE1_VIRVR</name>
<keyword evidence="3" id="KW-1185">Reference proteome</keyword>
<dbReference type="InterPro" id="IPR016193">
    <property type="entry name" value="Cytidine_deaminase-like"/>
</dbReference>
<dbReference type="EMBL" id="ML991788">
    <property type="protein sequence ID" value="KAF2235891.1"/>
    <property type="molecule type" value="Genomic_DNA"/>
</dbReference>
<dbReference type="Gene3D" id="3.40.140.10">
    <property type="entry name" value="Cytidine Deaminase, domain 2"/>
    <property type="match status" value="1"/>
</dbReference>
<feature type="domain" description="CMP/dCMP-type deaminase" evidence="1">
    <location>
        <begin position="15"/>
        <end position="124"/>
    </location>
</feature>
<dbReference type="PANTHER" id="PTHR11079">
    <property type="entry name" value="CYTOSINE DEAMINASE FAMILY MEMBER"/>
    <property type="match status" value="1"/>
</dbReference>
<evidence type="ECO:0000259" key="1">
    <source>
        <dbReference type="PROSITE" id="PS51747"/>
    </source>
</evidence>
<dbReference type="AlphaFoldDB" id="A0A6A6HDE1"/>
<sequence length="181" mass="20013">MDHLFPVRPNSPSKEEVQAGIRECLKVQGRAVQNGKPPFGACLMGPDNSTVLLMQGNVDHVNHAESTLARSAAAQFTQEYLWTCTLYSTWEPCAMCTSTIYWAHIGRIVYAASNDQLMELTGKNNLTNMTMKWHCRDILSGSQKDIKVIGPISGIDRVVIMESDVYWSQTSLGTGPQHGNP</sequence>
<dbReference type="GO" id="GO:0006152">
    <property type="term" value="P:purine nucleoside catabolic process"/>
    <property type="evidence" value="ECO:0007669"/>
    <property type="project" value="TreeGrafter"/>
</dbReference>
<dbReference type="Pfam" id="PF00383">
    <property type="entry name" value="dCMP_cyt_deam_1"/>
    <property type="match status" value="1"/>
</dbReference>
<gene>
    <name evidence="2" type="ORF">EV356DRAFT_522730</name>
</gene>
<proteinExistence type="predicted"/>
<dbReference type="GO" id="GO:0047974">
    <property type="term" value="F:guanosine deaminase activity"/>
    <property type="evidence" value="ECO:0007669"/>
    <property type="project" value="TreeGrafter"/>
</dbReference>
<evidence type="ECO:0000313" key="3">
    <source>
        <dbReference type="Proteomes" id="UP000800092"/>
    </source>
</evidence>
<evidence type="ECO:0000313" key="2">
    <source>
        <dbReference type="EMBL" id="KAF2235891.1"/>
    </source>
</evidence>
<dbReference type="CDD" id="cd01285">
    <property type="entry name" value="nucleoside_deaminase"/>
    <property type="match status" value="1"/>
</dbReference>